<evidence type="ECO:0000313" key="1">
    <source>
        <dbReference type="EMBL" id="MCV0326952.1"/>
    </source>
</evidence>
<comment type="caution">
    <text evidence="1">The sequence shown here is derived from an EMBL/GenBank/DDBJ whole genome shotgun (WGS) entry which is preliminary data.</text>
</comment>
<protein>
    <submittedName>
        <fullName evidence="1">Uncharacterized protein</fullName>
    </submittedName>
</protein>
<name>A0ABT2XLX6_9GAMM</name>
<sequence>MKNMRTTPISAGTPVRALLAAADDRWILSCTKGVSACIALRTDQPSEQLSKSFAVDGSFEDSPLYTLELHRNSWQLLSGRREDLFFEKNGIKSTE</sequence>
<reference evidence="1 2" key="1">
    <citation type="submission" date="2021-07" db="EMBL/GenBank/DDBJ databases">
        <title>Clinical implication of Pseudomonas aeruginosa: further insight on the antimicrobial resistance.</title>
        <authorList>
            <person name="Macori G."/>
            <person name="Fanning S."/>
            <person name="Alqahtani A."/>
        </authorList>
    </citation>
    <scope>NUCLEOTIDE SEQUENCE [LARGE SCALE GENOMIC DNA]</scope>
    <source>
        <strain evidence="1 2">CFS3442</strain>
    </source>
</reference>
<proteinExistence type="predicted"/>
<accession>A0ABT2XLX6</accession>
<dbReference type="EMBL" id="JAHWBK010000021">
    <property type="protein sequence ID" value="MCV0326952.1"/>
    <property type="molecule type" value="Genomic_DNA"/>
</dbReference>
<organism evidence="1 2">
    <name type="scientific">Stenotrophomonas riyadhensis</name>
    <dbReference type="NCBI Taxonomy" id="2859893"/>
    <lineage>
        <taxon>Bacteria</taxon>
        <taxon>Pseudomonadati</taxon>
        <taxon>Pseudomonadota</taxon>
        <taxon>Gammaproteobacteria</taxon>
        <taxon>Lysobacterales</taxon>
        <taxon>Lysobacteraceae</taxon>
        <taxon>Stenotrophomonas</taxon>
    </lineage>
</organism>
<dbReference type="Proteomes" id="UP001208054">
    <property type="component" value="Unassembled WGS sequence"/>
</dbReference>
<keyword evidence="2" id="KW-1185">Reference proteome</keyword>
<gene>
    <name evidence="1" type="ORF">KYJ44_21805</name>
</gene>
<dbReference type="RefSeq" id="WP_197612250.1">
    <property type="nucleotide sequence ID" value="NZ_JAHWBK010000021.1"/>
</dbReference>
<evidence type="ECO:0000313" key="2">
    <source>
        <dbReference type="Proteomes" id="UP001208054"/>
    </source>
</evidence>